<evidence type="ECO:0000256" key="1">
    <source>
        <dbReference type="ARBA" id="ARBA00001946"/>
    </source>
</evidence>
<evidence type="ECO:0000313" key="7">
    <source>
        <dbReference type="EMBL" id="PIU24526.1"/>
    </source>
</evidence>
<sequence length="441" mass="49456">MENLKYKEFSAVVPAYNEAKRFPKVVRELLSVAQLKEVILVDDGSVDDTERIAQNFKNEPRFVFLKHRKNKGKGAALQTGISKTKSEVILFLDADLENITAAKVKKIVDPVLRDEVDVARGAFRRRRGRVTEYAVKPMMAILFPGMYFEQPISGQICAKKSFLESVDFESRYGVDIGLLFDAIESGQRIIEVDIGRLIHKANEEDVIGEMSRQVLETMIKKAGLIQHKYRLVIFTLDDTLIAKKTLNSVFKKLGILSDIEKNSDLLSSEKISMSDFLRRNAKLFSAIPLEKISQICFKLALAKYSVEVIHALQRRKYQVGIISSNFSPIVYSLAKRLGVANVEAVDLVEKNGVLTGEIAENSIKKWTYKTVEEAYKHAFDRMVKKSGAKSSEVVMVASAERTLPLMMSSGLGIAYKPKSQMLKAVADKTISVHAEILAIIE</sequence>
<dbReference type="InterPro" id="IPR029044">
    <property type="entry name" value="Nucleotide-diphossugar_trans"/>
</dbReference>
<evidence type="ECO:0000256" key="5">
    <source>
        <dbReference type="ARBA" id="ARBA00022842"/>
    </source>
</evidence>
<dbReference type="SUPFAM" id="SSF56784">
    <property type="entry name" value="HAD-like"/>
    <property type="match status" value="1"/>
</dbReference>
<comment type="similarity">
    <text evidence="2">Belongs to the glycosyltransferase 2 family.</text>
</comment>
<feature type="domain" description="Glycosyltransferase 2-like" evidence="6">
    <location>
        <begin position="10"/>
        <end position="139"/>
    </location>
</feature>
<dbReference type="Proteomes" id="UP000229896">
    <property type="component" value="Unassembled WGS sequence"/>
</dbReference>
<comment type="cofactor">
    <cofactor evidence="1">
        <name>Mg(2+)</name>
        <dbReference type="ChEBI" id="CHEBI:18420"/>
    </cofactor>
</comment>
<dbReference type="Gene3D" id="3.40.50.1000">
    <property type="entry name" value="HAD superfamily/HAD-like"/>
    <property type="match status" value="1"/>
</dbReference>
<evidence type="ECO:0000259" key="6">
    <source>
        <dbReference type="Pfam" id="PF00535"/>
    </source>
</evidence>
<dbReference type="PANTHER" id="PTHR48090:SF10">
    <property type="entry name" value="GLUCOSYL-3-PHOSPHOGLYCERATE SYNTHASE"/>
    <property type="match status" value="1"/>
</dbReference>
<dbReference type="EMBL" id="PEXI01000022">
    <property type="protein sequence ID" value="PIU24526.1"/>
    <property type="molecule type" value="Genomic_DNA"/>
</dbReference>
<organism evidence="7 8">
    <name type="scientific">Candidatus Berkelbacteria bacterium CG08_land_8_20_14_0_20_39_8</name>
    <dbReference type="NCBI Taxonomy" id="1974511"/>
    <lineage>
        <taxon>Bacteria</taxon>
        <taxon>Candidatus Berkelbacteria</taxon>
    </lineage>
</organism>
<dbReference type="GO" id="GO:0016757">
    <property type="term" value="F:glycosyltransferase activity"/>
    <property type="evidence" value="ECO:0007669"/>
    <property type="project" value="UniProtKB-KW"/>
</dbReference>
<dbReference type="NCBIfam" id="TIGR01488">
    <property type="entry name" value="HAD-SF-IB"/>
    <property type="match status" value="1"/>
</dbReference>
<dbReference type="Pfam" id="PF00535">
    <property type="entry name" value="Glycos_transf_2"/>
    <property type="match status" value="1"/>
</dbReference>
<comment type="caution">
    <text evidence="7">The sequence shown here is derived from an EMBL/GenBank/DDBJ whole genome shotgun (WGS) entry which is preliminary data.</text>
</comment>
<evidence type="ECO:0000256" key="4">
    <source>
        <dbReference type="ARBA" id="ARBA00022679"/>
    </source>
</evidence>
<dbReference type="Gene3D" id="3.90.550.10">
    <property type="entry name" value="Spore Coat Polysaccharide Biosynthesis Protein SpsA, Chain A"/>
    <property type="match status" value="1"/>
</dbReference>
<dbReference type="SUPFAM" id="SSF53448">
    <property type="entry name" value="Nucleotide-diphospho-sugar transferases"/>
    <property type="match status" value="1"/>
</dbReference>
<accession>A0A2M6YCU4</accession>
<dbReference type="InterPro" id="IPR036412">
    <property type="entry name" value="HAD-like_sf"/>
</dbReference>
<evidence type="ECO:0000256" key="2">
    <source>
        <dbReference type="ARBA" id="ARBA00006739"/>
    </source>
</evidence>
<dbReference type="PANTHER" id="PTHR48090">
    <property type="entry name" value="UNDECAPRENYL-PHOSPHATE 4-DEOXY-4-FORMAMIDO-L-ARABINOSE TRANSFERASE-RELATED"/>
    <property type="match status" value="1"/>
</dbReference>
<dbReference type="CDD" id="cd04179">
    <property type="entry name" value="DPM_DPG-synthase_like"/>
    <property type="match status" value="1"/>
</dbReference>
<keyword evidence="3" id="KW-0328">Glycosyltransferase</keyword>
<protein>
    <recommendedName>
        <fullName evidence="6">Glycosyltransferase 2-like domain-containing protein</fullName>
    </recommendedName>
</protein>
<dbReference type="InterPro" id="IPR023214">
    <property type="entry name" value="HAD_sf"/>
</dbReference>
<evidence type="ECO:0000256" key="3">
    <source>
        <dbReference type="ARBA" id="ARBA00022676"/>
    </source>
</evidence>
<gene>
    <name evidence="7" type="ORF">COT12_00550</name>
</gene>
<evidence type="ECO:0000313" key="8">
    <source>
        <dbReference type="Proteomes" id="UP000229896"/>
    </source>
</evidence>
<reference evidence="8" key="1">
    <citation type="submission" date="2017-09" db="EMBL/GenBank/DDBJ databases">
        <title>Depth-based differentiation of microbial function through sediment-hosted aquifers and enrichment of novel symbionts in the deep terrestrial subsurface.</title>
        <authorList>
            <person name="Probst A.J."/>
            <person name="Ladd B."/>
            <person name="Jarett J.K."/>
            <person name="Geller-Mcgrath D.E."/>
            <person name="Sieber C.M.K."/>
            <person name="Emerson J.B."/>
            <person name="Anantharaman K."/>
            <person name="Thomas B.C."/>
            <person name="Malmstrom R."/>
            <person name="Stieglmeier M."/>
            <person name="Klingl A."/>
            <person name="Woyke T."/>
            <person name="Ryan C.M."/>
            <person name="Banfield J.F."/>
        </authorList>
    </citation>
    <scope>NUCLEOTIDE SEQUENCE [LARGE SCALE GENOMIC DNA]</scope>
</reference>
<keyword evidence="4" id="KW-0808">Transferase</keyword>
<keyword evidence="5" id="KW-0460">Magnesium</keyword>
<dbReference type="AlphaFoldDB" id="A0A2M6YCU4"/>
<name>A0A2M6YCU4_9BACT</name>
<dbReference type="InterPro" id="IPR001173">
    <property type="entry name" value="Glyco_trans_2-like"/>
</dbReference>
<proteinExistence type="inferred from homology"/>
<dbReference type="Pfam" id="PF12710">
    <property type="entry name" value="HAD"/>
    <property type="match status" value="1"/>
</dbReference>
<dbReference type="InterPro" id="IPR050256">
    <property type="entry name" value="Glycosyltransferase_2"/>
</dbReference>